<dbReference type="Gene3D" id="3.40.50.300">
    <property type="entry name" value="P-loop containing nucleotide triphosphate hydrolases"/>
    <property type="match status" value="1"/>
</dbReference>
<dbReference type="GO" id="GO:0002098">
    <property type="term" value="P:tRNA wobble uridine modification"/>
    <property type="evidence" value="ECO:0007669"/>
    <property type="project" value="TreeGrafter"/>
</dbReference>
<keyword evidence="1" id="KW-0472">Membrane</keyword>
<dbReference type="AlphaFoldDB" id="A0A366GZU2"/>
<name>A0A366GZU2_9BURK</name>
<feature type="transmembrane region" description="Helical" evidence="1">
    <location>
        <begin position="218"/>
        <end position="236"/>
    </location>
</feature>
<sequence length="373" mass="41243">MTEQEQFDERFNSEYEKKQPNYDEHVNIALVGKVSSGKSSFLNAILGCDRSDPVAKVSPESGATTEPTPYKLDENVLIVDCPGLDDINEKNVKEAENFLNSIDIGIFVVTGSADKSQKANYDNLAKHCKKIILVLNKIDEWDDLEDSALEDVQRQWKVALGADNIFGCCTKGYDPRLRANAPMDLRGIDKIRDEIFRFLEQEKKAILFAKHLRNKSAYANKIILAALAAVAAEAFIPGSTAYITATQVVAISSLNYLYTGEILSKSTALGLLPRFVGQALGANAYIFAKSFLPPNGVLDLAAAVIAVTITFAMLAAIKWAFENNHGLNDTDFLKKSFNDFRSRGNQELKNCSLSDFTDTERLMSIFTRLLSAK</sequence>
<feature type="domain" description="G" evidence="2">
    <location>
        <begin position="27"/>
        <end position="137"/>
    </location>
</feature>
<keyword evidence="1" id="KW-1133">Transmembrane helix</keyword>
<gene>
    <name evidence="3" type="ORF">DFR37_1243</name>
</gene>
<protein>
    <submittedName>
        <fullName evidence="3">GTP-binding protein Era</fullName>
    </submittedName>
</protein>
<dbReference type="OrthoDB" id="238366at2"/>
<dbReference type="GO" id="GO:0005737">
    <property type="term" value="C:cytoplasm"/>
    <property type="evidence" value="ECO:0007669"/>
    <property type="project" value="TreeGrafter"/>
</dbReference>
<keyword evidence="1" id="KW-0812">Transmembrane</keyword>
<evidence type="ECO:0000313" key="3">
    <source>
        <dbReference type="EMBL" id="RBP34100.1"/>
    </source>
</evidence>
<dbReference type="EMBL" id="QNRQ01000024">
    <property type="protein sequence ID" value="RBP34100.1"/>
    <property type="molecule type" value="Genomic_DNA"/>
</dbReference>
<dbReference type="InterPro" id="IPR027417">
    <property type="entry name" value="P-loop_NTPase"/>
</dbReference>
<dbReference type="InterPro" id="IPR005225">
    <property type="entry name" value="Small_GTP-bd"/>
</dbReference>
<dbReference type="Proteomes" id="UP000253628">
    <property type="component" value="Unassembled WGS sequence"/>
</dbReference>
<dbReference type="PANTHER" id="PTHR42714:SF6">
    <property type="entry name" value="TRANSLATION INITIATION FACTOR IF-2"/>
    <property type="match status" value="1"/>
</dbReference>
<dbReference type="Pfam" id="PF01926">
    <property type="entry name" value="MMR_HSR1"/>
    <property type="match status" value="1"/>
</dbReference>
<comment type="caution">
    <text evidence="3">The sequence shown here is derived from an EMBL/GenBank/DDBJ whole genome shotgun (WGS) entry which is preliminary data.</text>
</comment>
<dbReference type="InterPro" id="IPR006073">
    <property type="entry name" value="GTP-bd"/>
</dbReference>
<dbReference type="GO" id="GO:0030488">
    <property type="term" value="P:tRNA methylation"/>
    <property type="evidence" value="ECO:0007669"/>
    <property type="project" value="TreeGrafter"/>
</dbReference>
<evidence type="ECO:0000259" key="2">
    <source>
        <dbReference type="Pfam" id="PF01926"/>
    </source>
</evidence>
<accession>A0A366GZU2</accession>
<proteinExistence type="predicted"/>
<evidence type="ECO:0000256" key="1">
    <source>
        <dbReference type="SAM" id="Phobius"/>
    </source>
</evidence>
<organism evidence="3 4">
    <name type="scientific">Eoetvoesiella caeni</name>
    <dbReference type="NCBI Taxonomy" id="645616"/>
    <lineage>
        <taxon>Bacteria</taxon>
        <taxon>Pseudomonadati</taxon>
        <taxon>Pseudomonadota</taxon>
        <taxon>Betaproteobacteria</taxon>
        <taxon>Burkholderiales</taxon>
        <taxon>Alcaligenaceae</taxon>
        <taxon>Eoetvoesiella</taxon>
    </lineage>
</organism>
<feature type="transmembrane region" description="Helical" evidence="1">
    <location>
        <begin position="300"/>
        <end position="321"/>
    </location>
</feature>
<dbReference type="RefSeq" id="WP_113935287.1">
    <property type="nucleotide sequence ID" value="NZ_JACCEU010000019.1"/>
</dbReference>
<keyword evidence="4" id="KW-1185">Reference proteome</keyword>
<dbReference type="GO" id="GO:0005525">
    <property type="term" value="F:GTP binding"/>
    <property type="evidence" value="ECO:0007669"/>
    <property type="project" value="InterPro"/>
</dbReference>
<dbReference type="NCBIfam" id="TIGR00231">
    <property type="entry name" value="small_GTP"/>
    <property type="match status" value="1"/>
</dbReference>
<dbReference type="PANTHER" id="PTHR42714">
    <property type="entry name" value="TRNA MODIFICATION GTPASE GTPBP3"/>
    <property type="match status" value="1"/>
</dbReference>
<dbReference type="SUPFAM" id="SSF52540">
    <property type="entry name" value="P-loop containing nucleoside triphosphate hydrolases"/>
    <property type="match status" value="1"/>
</dbReference>
<reference evidence="3 4" key="1">
    <citation type="submission" date="2018-06" db="EMBL/GenBank/DDBJ databases">
        <title>Genomic Encyclopedia of Type Strains, Phase IV (KMG-IV): sequencing the most valuable type-strain genomes for metagenomic binning, comparative biology and taxonomic classification.</title>
        <authorList>
            <person name="Goeker M."/>
        </authorList>
    </citation>
    <scope>NUCLEOTIDE SEQUENCE [LARGE SCALE GENOMIC DNA]</scope>
    <source>
        <strain evidence="3 4">DSM 25520</strain>
    </source>
</reference>
<evidence type="ECO:0000313" key="4">
    <source>
        <dbReference type="Proteomes" id="UP000253628"/>
    </source>
</evidence>